<protein>
    <recommendedName>
        <fullName evidence="6">LIM zinc-binding domain-containing protein</fullName>
    </recommendedName>
</protein>
<dbReference type="Ensembl" id="ENSCVAT00000031254.1">
    <property type="protein sequence ID" value="ENSCVAP00000029587.1"/>
    <property type="gene ID" value="ENSCVAG00000017475.1"/>
</dbReference>
<feature type="region of interest" description="Disordered" evidence="5">
    <location>
        <begin position="49"/>
        <end position="114"/>
    </location>
</feature>
<accession>A0A3Q2EBK4</accession>
<evidence type="ECO:0000256" key="5">
    <source>
        <dbReference type="SAM" id="MobiDB-lite"/>
    </source>
</evidence>
<evidence type="ECO:0000259" key="6">
    <source>
        <dbReference type="PROSITE" id="PS50023"/>
    </source>
</evidence>
<evidence type="ECO:0000313" key="8">
    <source>
        <dbReference type="Proteomes" id="UP000265020"/>
    </source>
</evidence>
<dbReference type="SUPFAM" id="SSF57716">
    <property type="entry name" value="Glucocorticoid receptor-like (DNA-binding domain)"/>
    <property type="match status" value="2"/>
</dbReference>
<feature type="domain" description="LIM zinc-binding" evidence="6">
    <location>
        <begin position="291"/>
        <end position="351"/>
    </location>
</feature>
<dbReference type="PROSITE" id="PS00478">
    <property type="entry name" value="LIM_DOMAIN_1"/>
    <property type="match status" value="1"/>
</dbReference>
<evidence type="ECO:0000256" key="4">
    <source>
        <dbReference type="PROSITE-ProRule" id="PRU00125"/>
    </source>
</evidence>
<dbReference type="Gene3D" id="2.10.110.10">
    <property type="entry name" value="Cysteine Rich Protein"/>
    <property type="match status" value="1"/>
</dbReference>
<evidence type="ECO:0000256" key="3">
    <source>
        <dbReference type="ARBA" id="ARBA00023038"/>
    </source>
</evidence>
<keyword evidence="8" id="KW-1185">Reference proteome</keyword>
<reference evidence="7" key="1">
    <citation type="submission" date="2025-08" db="UniProtKB">
        <authorList>
            <consortium name="Ensembl"/>
        </authorList>
    </citation>
    <scope>IDENTIFICATION</scope>
</reference>
<evidence type="ECO:0000256" key="2">
    <source>
        <dbReference type="ARBA" id="ARBA00022833"/>
    </source>
</evidence>
<sequence>MEWEKDLRRSQSLRSLSSQSDKVIWTDTGLQDRAISVSQLVARYQTTVAKGTTSQAAPDNNVEGKKKAGLKEQIPPSPLKSRETHPDSLLKKNDEQEQARTKVSLTRSKSVGSLQTGNRSIEALKAVFETKATAEYKPKSSFRAGNPALDHNTNIPLVNGEAEEVQIPWKEQMKPAKMKSKKEQKDDSPPQKVVNQTKTAKRKSVAGIDFERLAASEADEKRKSAADSRDNSFVQTKEVLSVSVKALSALYMSKVANREVTISPKVVKDQAQPRNSGKVVKPTKFQPTSQELCSACQKPVYQMEKITADKYIFHKTCFCCKKCKKKLSMQNYTPLNGEFYCIFHYQQLFKEKGNYDEGFGHTQHKNRWLVMNTPSGGHDESEA</sequence>
<keyword evidence="3 4" id="KW-0440">LIM domain</keyword>
<dbReference type="PROSITE" id="PS50023">
    <property type="entry name" value="LIM_DOMAIN_2"/>
    <property type="match status" value="1"/>
</dbReference>
<feature type="compositionally biased region" description="Basic and acidic residues" evidence="5">
    <location>
        <begin position="80"/>
        <end position="100"/>
    </location>
</feature>
<dbReference type="AlphaFoldDB" id="A0A3Q2EBK4"/>
<dbReference type="FunFam" id="2.10.110.10:FF:000002">
    <property type="entry name" value="LIM domain and actin-binding 1"/>
    <property type="match status" value="1"/>
</dbReference>
<dbReference type="InterPro" id="IPR001781">
    <property type="entry name" value="Znf_LIM"/>
</dbReference>
<dbReference type="SMART" id="SM00132">
    <property type="entry name" value="LIM"/>
    <property type="match status" value="1"/>
</dbReference>
<feature type="region of interest" description="Disordered" evidence="5">
    <location>
        <begin position="1"/>
        <end position="22"/>
    </location>
</feature>
<dbReference type="PANTHER" id="PTHR24206">
    <property type="entry name" value="OS06G0237300 PROTEIN"/>
    <property type="match status" value="1"/>
</dbReference>
<feature type="compositionally biased region" description="Low complexity" evidence="5">
    <location>
        <begin position="10"/>
        <end position="20"/>
    </location>
</feature>
<dbReference type="GO" id="GO:0046872">
    <property type="term" value="F:metal ion binding"/>
    <property type="evidence" value="ECO:0007669"/>
    <property type="project" value="UniProtKB-KW"/>
</dbReference>
<keyword evidence="2 4" id="KW-0862">Zinc</keyword>
<feature type="compositionally biased region" description="Polar residues" evidence="5">
    <location>
        <begin position="49"/>
        <end position="58"/>
    </location>
</feature>
<dbReference type="Proteomes" id="UP000265020">
    <property type="component" value="Unassembled WGS sequence"/>
</dbReference>
<name>A0A3Q2EBK4_CYPVA</name>
<feature type="compositionally biased region" description="Polar residues" evidence="5">
    <location>
        <begin position="101"/>
        <end position="114"/>
    </location>
</feature>
<dbReference type="GeneTree" id="ENSGT00940000158377"/>
<feature type="region of interest" description="Disordered" evidence="5">
    <location>
        <begin position="169"/>
        <end position="200"/>
    </location>
</feature>
<organism evidence="7 8">
    <name type="scientific">Cyprinodon variegatus</name>
    <name type="common">Sheepshead minnow</name>
    <dbReference type="NCBI Taxonomy" id="28743"/>
    <lineage>
        <taxon>Eukaryota</taxon>
        <taxon>Metazoa</taxon>
        <taxon>Chordata</taxon>
        <taxon>Craniata</taxon>
        <taxon>Vertebrata</taxon>
        <taxon>Euteleostomi</taxon>
        <taxon>Actinopterygii</taxon>
        <taxon>Neopterygii</taxon>
        <taxon>Teleostei</taxon>
        <taxon>Neoteleostei</taxon>
        <taxon>Acanthomorphata</taxon>
        <taxon>Ovalentaria</taxon>
        <taxon>Atherinomorphae</taxon>
        <taxon>Cyprinodontiformes</taxon>
        <taxon>Cyprinodontidae</taxon>
        <taxon>Cyprinodon</taxon>
    </lineage>
</organism>
<dbReference type="Pfam" id="PF00412">
    <property type="entry name" value="LIM"/>
    <property type="match status" value="1"/>
</dbReference>
<proteinExistence type="predicted"/>
<keyword evidence="1 4" id="KW-0479">Metal-binding</keyword>
<reference evidence="7" key="2">
    <citation type="submission" date="2025-09" db="UniProtKB">
        <authorList>
            <consortium name="Ensembl"/>
        </authorList>
    </citation>
    <scope>IDENTIFICATION</scope>
</reference>
<evidence type="ECO:0000313" key="7">
    <source>
        <dbReference type="Ensembl" id="ENSCVAP00000029587.1"/>
    </source>
</evidence>
<evidence type="ECO:0000256" key="1">
    <source>
        <dbReference type="ARBA" id="ARBA00022723"/>
    </source>
</evidence>